<dbReference type="STRING" id="282197.SAMN04488517_10620"/>
<evidence type="ECO:0000256" key="6">
    <source>
        <dbReference type="ARBA" id="ARBA00022777"/>
    </source>
</evidence>
<keyword evidence="8" id="KW-0311">Gluconate utilization</keyword>
<proteinExistence type="inferred from homology"/>
<dbReference type="InterPro" id="IPR027417">
    <property type="entry name" value="P-loop_NTPase"/>
</dbReference>
<evidence type="ECO:0000256" key="7">
    <source>
        <dbReference type="ARBA" id="ARBA00022840"/>
    </source>
</evidence>
<dbReference type="FunFam" id="3.40.50.300:FF:000522">
    <property type="entry name" value="Gluconokinase"/>
    <property type="match status" value="1"/>
</dbReference>
<dbReference type="OrthoDB" id="9795716at2"/>
<evidence type="ECO:0000256" key="1">
    <source>
        <dbReference type="ARBA" id="ARBA00004761"/>
    </source>
</evidence>
<keyword evidence="7 10" id="KW-0067">ATP-binding</keyword>
<accession>A0A0M6XP84</accession>
<dbReference type="RefSeq" id="WP_055681318.1">
    <property type="nucleotide sequence ID" value="NZ_CXPG01000011.1"/>
</dbReference>
<dbReference type="SUPFAM" id="SSF52540">
    <property type="entry name" value="P-loop containing nucleoside triphosphate hydrolases"/>
    <property type="match status" value="1"/>
</dbReference>
<evidence type="ECO:0000313" key="11">
    <source>
        <dbReference type="EMBL" id="CTQ31844.1"/>
    </source>
</evidence>
<dbReference type="Proteomes" id="UP000048908">
    <property type="component" value="Unassembled WGS sequence"/>
</dbReference>
<dbReference type="NCBIfam" id="TIGR01313">
    <property type="entry name" value="therm_gnt_kin"/>
    <property type="match status" value="1"/>
</dbReference>
<evidence type="ECO:0000256" key="5">
    <source>
        <dbReference type="ARBA" id="ARBA00022741"/>
    </source>
</evidence>
<evidence type="ECO:0000256" key="4">
    <source>
        <dbReference type="ARBA" id="ARBA00022679"/>
    </source>
</evidence>
<evidence type="ECO:0000256" key="3">
    <source>
        <dbReference type="ARBA" id="ARBA00012054"/>
    </source>
</evidence>
<dbReference type="GO" id="GO:0019521">
    <property type="term" value="P:D-gluconate metabolic process"/>
    <property type="evidence" value="ECO:0007669"/>
    <property type="project" value="UniProtKB-KW"/>
</dbReference>
<dbReference type="InterPro" id="IPR006001">
    <property type="entry name" value="Therm_gnt_kin"/>
</dbReference>
<name>A0A0M6XP84_9RHOB</name>
<dbReference type="EMBL" id="CXPG01000011">
    <property type="protein sequence ID" value="CTQ31844.1"/>
    <property type="molecule type" value="Genomic_DNA"/>
</dbReference>
<keyword evidence="6 10" id="KW-0418">Kinase</keyword>
<comment type="similarity">
    <text evidence="2 10">Belongs to the gluconokinase GntK/GntV family.</text>
</comment>
<evidence type="ECO:0000256" key="10">
    <source>
        <dbReference type="RuleBase" id="RU363066"/>
    </source>
</evidence>
<organism evidence="11 12">
    <name type="scientific">Jannaschia rubra</name>
    <dbReference type="NCBI Taxonomy" id="282197"/>
    <lineage>
        <taxon>Bacteria</taxon>
        <taxon>Pseudomonadati</taxon>
        <taxon>Pseudomonadota</taxon>
        <taxon>Alphaproteobacteria</taxon>
        <taxon>Rhodobacterales</taxon>
        <taxon>Roseobacteraceae</taxon>
        <taxon>Jannaschia</taxon>
    </lineage>
</organism>
<comment type="catalytic activity">
    <reaction evidence="9 10">
        <text>D-gluconate + ATP = 6-phospho-D-gluconate + ADP + H(+)</text>
        <dbReference type="Rhea" id="RHEA:19433"/>
        <dbReference type="ChEBI" id="CHEBI:15378"/>
        <dbReference type="ChEBI" id="CHEBI:18391"/>
        <dbReference type="ChEBI" id="CHEBI:30616"/>
        <dbReference type="ChEBI" id="CHEBI:58759"/>
        <dbReference type="ChEBI" id="CHEBI:456216"/>
        <dbReference type="EC" id="2.7.1.12"/>
    </reaction>
</comment>
<dbReference type="PANTHER" id="PTHR43442:SF3">
    <property type="entry name" value="GLUCONOKINASE-RELATED"/>
    <property type="match status" value="1"/>
</dbReference>
<reference evidence="11 12" key="1">
    <citation type="submission" date="2015-07" db="EMBL/GenBank/DDBJ databases">
        <authorList>
            <person name="Noorani M."/>
        </authorList>
    </citation>
    <scope>NUCLEOTIDE SEQUENCE [LARGE SCALE GENOMIC DNA]</scope>
    <source>
        <strain evidence="11 12">CECT 5088</strain>
    </source>
</reference>
<dbReference type="GO" id="GO:0005737">
    <property type="term" value="C:cytoplasm"/>
    <property type="evidence" value="ECO:0007669"/>
    <property type="project" value="TreeGrafter"/>
</dbReference>
<dbReference type="PANTHER" id="PTHR43442">
    <property type="entry name" value="GLUCONOKINASE-RELATED"/>
    <property type="match status" value="1"/>
</dbReference>
<dbReference type="EC" id="2.7.1.12" evidence="3 10"/>
<dbReference type="AlphaFoldDB" id="A0A0M6XP84"/>
<evidence type="ECO:0000256" key="9">
    <source>
        <dbReference type="ARBA" id="ARBA00048090"/>
    </source>
</evidence>
<sequence>MHRKIVVMGVTSTGKSLIAAGLAEHLGGRFVEGDDLHPQSNVDKMAAGQPLTDEDRWPWLDRVGQAMLGEGIIVVACSALRRAYRDRIRAVAGPVTFVHLTGPREVIEERMGRRKGHFMPVSLLDSQLETLEPPGEDEDAVTLDLTLPPDDLLAQAVERLGFSSR</sequence>
<keyword evidence="4 10" id="KW-0808">Transferase</keyword>
<keyword evidence="12" id="KW-1185">Reference proteome</keyword>
<dbReference type="GO" id="GO:0005524">
    <property type="term" value="F:ATP binding"/>
    <property type="evidence" value="ECO:0007669"/>
    <property type="project" value="UniProtKB-KW"/>
</dbReference>
<keyword evidence="5 10" id="KW-0547">Nucleotide-binding</keyword>
<dbReference type="GO" id="GO:0046316">
    <property type="term" value="F:gluconokinase activity"/>
    <property type="evidence" value="ECO:0007669"/>
    <property type="project" value="UniProtKB-EC"/>
</dbReference>
<evidence type="ECO:0000313" key="12">
    <source>
        <dbReference type="Proteomes" id="UP000048908"/>
    </source>
</evidence>
<protein>
    <recommendedName>
        <fullName evidence="3 10">Gluconokinase</fullName>
        <ecNumber evidence="3 10">2.7.1.12</ecNumber>
    </recommendedName>
</protein>
<dbReference type="Gene3D" id="3.40.50.300">
    <property type="entry name" value="P-loop containing nucleotide triphosphate hydrolases"/>
    <property type="match status" value="1"/>
</dbReference>
<dbReference type="CDD" id="cd02021">
    <property type="entry name" value="GntK"/>
    <property type="match status" value="1"/>
</dbReference>
<gene>
    <name evidence="11" type="primary">gntK</name>
    <name evidence="11" type="ORF">JAN5088_00603</name>
</gene>
<evidence type="ECO:0000256" key="8">
    <source>
        <dbReference type="ARBA" id="ARBA00023064"/>
    </source>
</evidence>
<evidence type="ECO:0000256" key="2">
    <source>
        <dbReference type="ARBA" id="ARBA00008420"/>
    </source>
</evidence>
<dbReference type="Pfam" id="PF13671">
    <property type="entry name" value="AAA_33"/>
    <property type="match status" value="1"/>
</dbReference>
<comment type="pathway">
    <text evidence="1">Carbohydrate acid metabolism.</text>
</comment>